<reference evidence="2 3" key="1">
    <citation type="submission" date="2019-03" db="EMBL/GenBank/DDBJ databases">
        <title>First draft genome of Liparis tanakae, snailfish: a comprehensive survey of snailfish specific genes.</title>
        <authorList>
            <person name="Kim W."/>
            <person name="Song I."/>
            <person name="Jeong J.-H."/>
            <person name="Kim D."/>
            <person name="Kim S."/>
            <person name="Ryu S."/>
            <person name="Song J.Y."/>
            <person name="Lee S.K."/>
        </authorList>
    </citation>
    <scope>NUCLEOTIDE SEQUENCE [LARGE SCALE GENOMIC DNA]</scope>
    <source>
        <tissue evidence="2">Muscle</tissue>
    </source>
</reference>
<dbReference type="AlphaFoldDB" id="A0A4Z2J9A9"/>
<gene>
    <name evidence="2" type="ORF">EYF80_003158</name>
</gene>
<feature type="region of interest" description="Disordered" evidence="1">
    <location>
        <begin position="1"/>
        <end position="21"/>
    </location>
</feature>
<accession>A0A4Z2J9A9</accession>
<evidence type="ECO:0000256" key="1">
    <source>
        <dbReference type="SAM" id="MobiDB-lite"/>
    </source>
</evidence>
<evidence type="ECO:0000313" key="3">
    <source>
        <dbReference type="Proteomes" id="UP000314294"/>
    </source>
</evidence>
<proteinExistence type="predicted"/>
<protein>
    <submittedName>
        <fullName evidence="2">Uncharacterized protein</fullName>
    </submittedName>
</protein>
<comment type="caution">
    <text evidence="2">The sequence shown here is derived from an EMBL/GenBank/DDBJ whole genome shotgun (WGS) entry which is preliminary data.</text>
</comment>
<keyword evidence="3" id="KW-1185">Reference proteome</keyword>
<evidence type="ECO:0000313" key="2">
    <source>
        <dbReference type="EMBL" id="TNN86690.1"/>
    </source>
</evidence>
<dbReference type="Proteomes" id="UP000314294">
    <property type="component" value="Unassembled WGS sequence"/>
</dbReference>
<dbReference type="EMBL" id="SRLO01000014">
    <property type="protein sequence ID" value="TNN86690.1"/>
    <property type="molecule type" value="Genomic_DNA"/>
</dbReference>
<sequence>MKYREHRSSEEGGRKGSRAEARQQERIVWEPELTLTVVNWLCLNLVFGTAGLEGVGHLGGVGGQRNRLQVVPFVGLDAGLVVFFKHDGFVCLLDDAWRCNHDCPALHSVLLQPGLVQGQALAPGAIGRPDSRAGAGTGSDNSIRDFIVLLGYGWFLQGCG</sequence>
<organism evidence="2 3">
    <name type="scientific">Liparis tanakae</name>
    <name type="common">Tanaka's snailfish</name>
    <dbReference type="NCBI Taxonomy" id="230148"/>
    <lineage>
        <taxon>Eukaryota</taxon>
        <taxon>Metazoa</taxon>
        <taxon>Chordata</taxon>
        <taxon>Craniata</taxon>
        <taxon>Vertebrata</taxon>
        <taxon>Euteleostomi</taxon>
        <taxon>Actinopterygii</taxon>
        <taxon>Neopterygii</taxon>
        <taxon>Teleostei</taxon>
        <taxon>Neoteleostei</taxon>
        <taxon>Acanthomorphata</taxon>
        <taxon>Eupercaria</taxon>
        <taxon>Perciformes</taxon>
        <taxon>Cottioidei</taxon>
        <taxon>Cottales</taxon>
        <taxon>Liparidae</taxon>
        <taxon>Liparis</taxon>
    </lineage>
</organism>
<name>A0A4Z2J9A9_9TELE</name>